<dbReference type="EMBL" id="CASHSV030000001">
    <property type="protein sequence ID" value="CAJ2628033.1"/>
    <property type="molecule type" value="Genomic_DNA"/>
</dbReference>
<proteinExistence type="predicted"/>
<comment type="caution">
    <text evidence="1">The sequence shown here is derived from an EMBL/GenBank/DDBJ whole genome shotgun (WGS) entry which is preliminary data.</text>
</comment>
<dbReference type="Proteomes" id="UP001177021">
    <property type="component" value="Unassembled WGS sequence"/>
</dbReference>
<gene>
    <name evidence="1" type="ORF">MILVUS5_LOCUS354</name>
</gene>
<accession>A0ACB0I7Z4</accession>
<evidence type="ECO:0000313" key="2">
    <source>
        <dbReference type="Proteomes" id="UP001177021"/>
    </source>
</evidence>
<keyword evidence="2" id="KW-1185">Reference proteome</keyword>
<protein>
    <submittedName>
        <fullName evidence="1">Uncharacterized protein</fullName>
    </submittedName>
</protein>
<name>A0ACB0I7Z4_TRIPR</name>
<reference evidence="1" key="1">
    <citation type="submission" date="2023-10" db="EMBL/GenBank/DDBJ databases">
        <authorList>
            <person name="Rodriguez Cubillos JULIANA M."/>
            <person name="De Vega J."/>
        </authorList>
    </citation>
    <scope>NUCLEOTIDE SEQUENCE</scope>
</reference>
<organism evidence="1 2">
    <name type="scientific">Trifolium pratense</name>
    <name type="common">Red clover</name>
    <dbReference type="NCBI Taxonomy" id="57577"/>
    <lineage>
        <taxon>Eukaryota</taxon>
        <taxon>Viridiplantae</taxon>
        <taxon>Streptophyta</taxon>
        <taxon>Embryophyta</taxon>
        <taxon>Tracheophyta</taxon>
        <taxon>Spermatophyta</taxon>
        <taxon>Magnoliopsida</taxon>
        <taxon>eudicotyledons</taxon>
        <taxon>Gunneridae</taxon>
        <taxon>Pentapetalae</taxon>
        <taxon>rosids</taxon>
        <taxon>fabids</taxon>
        <taxon>Fabales</taxon>
        <taxon>Fabaceae</taxon>
        <taxon>Papilionoideae</taxon>
        <taxon>50 kb inversion clade</taxon>
        <taxon>NPAAA clade</taxon>
        <taxon>Hologalegina</taxon>
        <taxon>IRL clade</taxon>
        <taxon>Trifolieae</taxon>
        <taxon>Trifolium</taxon>
    </lineage>
</organism>
<evidence type="ECO:0000313" key="1">
    <source>
        <dbReference type="EMBL" id="CAJ2628033.1"/>
    </source>
</evidence>
<sequence length="362" mass="40360">MDPLPPVNKVFSLIIQDEKQRNISPQTTADAMAFAVRNEPPNLKGNHQPRNPHIKCDRCNLVGHIAEHCRQHLKCDHCGYKGHTIDICRKLKRVNVQGDKKDPSNSLSKAHHVSSKLDKVETTPSYSLTAEQYRDLLELIDRTKSVSVANQVSTMNNLSGISPTSPTYGKSVRWIFDTGATDHMVCSSQFFTTSSPVTNRYVHLPNHALAQVTHIGTIHFSKSLILYDVLCVPSFELNLISVAKLNQTSFCYATFTNNLCYVQDQHSGKTIGTGIEEAGLYYLDTSKFSGCSIFAATVTSRNPLLWHQRLGHPSNKSLHAISLCSDFVKFHSINDCSICPLAKQTRQPFSLLVILIQNLVLN</sequence>